<evidence type="ECO:0000313" key="1">
    <source>
        <dbReference type="EMBL" id="MDQ0474651.1"/>
    </source>
</evidence>
<evidence type="ECO:0008006" key="3">
    <source>
        <dbReference type="Google" id="ProtNLM"/>
    </source>
</evidence>
<evidence type="ECO:0000313" key="2">
    <source>
        <dbReference type="Proteomes" id="UP001242480"/>
    </source>
</evidence>
<comment type="caution">
    <text evidence="1">The sequence shown here is derived from an EMBL/GenBank/DDBJ whole genome shotgun (WGS) entry which is preliminary data.</text>
</comment>
<dbReference type="EMBL" id="JAUSVX010000024">
    <property type="protein sequence ID" value="MDQ0474651.1"/>
    <property type="molecule type" value="Genomic_DNA"/>
</dbReference>
<reference evidence="1 2" key="1">
    <citation type="submission" date="2023-07" db="EMBL/GenBank/DDBJ databases">
        <title>Genomic Encyclopedia of Type Strains, Phase IV (KMG-IV): sequencing the most valuable type-strain genomes for metagenomic binning, comparative biology and taxonomic classification.</title>
        <authorList>
            <person name="Goeker M."/>
        </authorList>
    </citation>
    <scope>NUCLEOTIDE SEQUENCE [LARGE SCALE GENOMIC DNA]</scope>
    <source>
        <strain evidence="1 2">DSM 19619</strain>
    </source>
</reference>
<dbReference type="Proteomes" id="UP001242480">
    <property type="component" value="Unassembled WGS sequence"/>
</dbReference>
<proteinExistence type="predicted"/>
<accession>A0ABU0JK35</accession>
<dbReference type="RefSeq" id="WP_307284595.1">
    <property type="nucleotide sequence ID" value="NZ_JAUSVX010000024.1"/>
</dbReference>
<sequence length="151" mass="15569">MRPAFLHPATMHSLAGAPSSILWSAFSMMDEMARFGPISFALSGIVVKIRWGKCARHWGDALVKTILVIAALGLMLAGCSEYSRSDRALGGAAIGAGSGALIGGLATRSAGGAIVGGVLGGAAGAIIGAETTPRACWARDRWGRRYRVQCP</sequence>
<keyword evidence="2" id="KW-1185">Reference proteome</keyword>
<protein>
    <recommendedName>
        <fullName evidence="3">Glycine zipper domain-containing protein</fullName>
    </recommendedName>
</protein>
<gene>
    <name evidence="1" type="ORF">QO011_007692</name>
</gene>
<organism evidence="1 2">
    <name type="scientific">Labrys wisconsinensis</name>
    <dbReference type="NCBI Taxonomy" id="425677"/>
    <lineage>
        <taxon>Bacteria</taxon>
        <taxon>Pseudomonadati</taxon>
        <taxon>Pseudomonadota</taxon>
        <taxon>Alphaproteobacteria</taxon>
        <taxon>Hyphomicrobiales</taxon>
        <taxon>Xanthobacteraceae</taxon>
        <taxon>Labrys</taxon>
    </lineage>
</organism>
<name>A0ABU0JK35_9HYPH</name>